<dbReference type="EMBL" id="JALJOR010000002">
    <property type="protein sequence ID" value="KAK9823313.1"/>
    <property type="molecule type" value="Genomic_DNA"/>
</dbReference>
<evidence type="ECO:0000313" key="2">
    <source>
        <dbReference type="EMBL" id="KAK9823313.1"/>
    </source>
</evidence>
<comment type="caution">
    <text evidence="2">The sequence shown here is derived from an EMBL/GenBank/DDBJ whole genome shotgun (WGS) entry which is preliminary data.</text>
</comment>
<dbReference type="AlphaFoldDB" id="A0AAW1QPD7"/>
<dbReference type="Proteomes" id="UP001489004">
    <property type="component" value="Unassembled WGS sequence"/>
</dbReference>
<protein>
    <submittedName>
        <fullName evidence="2">Uncharacterized protein</fullName>
    </submittedName>
</protein>
<accession>A0AAW1QPD7</accession>
<name>A0AAW1QPD7_9CHLO</name>
<reference evidence="2 3" key="1">
    <citation type="journal article" date="2024" name="Nat. Commun.">
        <title>Phylogenomics reveals the evolutionary origins of lichenization in chlorophyte algae.</title>
        <authorList>
            <person name="Puginier C."/>
            <person name="Libourel C."/>
            <person name="Otte J."/>
            <person name="Skaloud P."/>
            <person name="Haon M."/>
            <person name="Grisel S."/>
            <person name="Petersen M."/>
            <person name="Berrin J.G."/>
            <person name="Delaux P.M."/>
            <person name="Dal Grande F."/>
            <person name="Keller J."/>
        </authorList>
    </citation>
    <scope>NUCLEOTIDE SEQUENCE [LARGE SCALE GENOMIC DNA]</scope>
    <source>
        <strain evidence="2 3">SAG 2043</strain>
    </source>
</reference>
<evidence type="ECO:0000313" key="3">
    <source>
        <dbReference type="Proteomes" id="UP001489004"/>
    </source>
</evidence>
<organism evidence="2 3">
    <name type="scientific">[Myrmecia] bisecta</name>
    <dbReference type="NCBI Taxonomy" id="41462"/>
    <lineage>
        <taxon>Eukaryota</taxon>
        <taxon>Viridiplantae</taxon>
        <taxon>Chlorophyta</taxon>
        <taxon>core chlorophytes</taxon>
        <taxon>Trebouxiophyceae</taxon>
        <taxon>Trebouxiales</taxon>
        <taxon>Trebouxiaceae</taxon>
        <taxon>Myrmecia</taxon>
    </lineage>
</organism>
<evidence type="ECO:0000256" key="1">
    <source>
        <dbReference type="SAM" id="MobiDB-lite"/>
    </source>
</evidence>
<keyword evidence="3" id="KW-1185">Reference proteome</keyword>
<gene>
    <name evidence="2" type="ORF">WJX72_001858</name>
</gene>
<feature type="compositionally biased region" description="Polar residues" evidence="1">
    <location>
        <begin position="341"/>
        <end position="357"/>
    </location>
</feature>
<feature type="region of interest" description="Disordered" evidence="1">
    <location>
        <begin position="335"/>
        <end position="357"/>
    </location>
</feature>
<proteinExistence type="predicted"/>
<sequence>MLLRALSQTAVRTPSGYGLPLVHHQPTLRLMLDIGGAQLIETILRISFREHDGWQPSDPSSNIRPKAAAGELAASLCMCMDPAANPAAAMSVLATVRKVLAVQADSIDPAAANQEQAVAECCLTCVEALIAACNDPHREALFAYTAAWVLPALLTREPNEERLRHWLGSLARLVAYLYPTAAITDAVAQHMFSRIAAVFQSRLHSAIPDEPSISAALCMMCMAINLISAHPGGYQRLRCQAVVQTGLLGHISRMACRWWADEGRLFAYGLLIKRLLPAMCAILPADAATSSRLAAADACFADADIDTDLLPGPAPVKNQPATDLGHMLHNIKHTREGSASGVRTVTGSQAGRATAGQ</sequence>